<evidence type="ECO:0008006" key="8">
    <source>
        <dbReference type="Google" id="ProtNLM"/>
    </source>
</evidence>
<dbReference type="PANTHER" id="PTHR43184">
    <property type="entry name" value="MAJOR FACILITATOR SUPERFAMILY TRANSPORTER 16, ISOFORM B"/>
    <property type="match status" value="1"/>
</dbReference>
<dbReference type="Proteomes" id="UP000078046">
    <property type="component" value="Unassembled WGS sequence"/>
</dbReference>
<keyword evidence="4 5" id="KW-0472">Membrane</keyword>
<feature type="transmembrane region" description="Helical" evidence="5">
    <location>
        <begin position="39"/>
        <end position="65"/>
    </location>
</feature>
<comment type="caution">
    <text evidence="6">The sequence shown here is derived from an EMBL/GenBank/DDBJ whole genome shotgun (WGS) entry which is preliminary data.</text>
</comment>
<evidence type="ECO:0000256" key="4">
    <source>
        <dbReference type="ARBA" id="ARBA00023136"/>
    </source>
</evidence>
<dbReference type="PANTHER" id="PTHR43184:SF12">
    <property type="entry name" value="SUGAR PHOSPHATE EXCHANGER 3"/>
    <property type="match status" value="1"/>
</dbReference>
<dbReference type="GO" id="GO:0016020">
    <property type="term" value="C:membrane"/>
    <property type="evidence" value="ECO:0007669"/>
    <property type="project" value="UniProtKB-SubCell"/>
</dbReference>
<dbReference type="OrthoDB" id="3639251at2759"/>
<protein>
    <recommendedName>
        <fullName evidence="8">Major facilitator superfamily (MFS) profile domain-containing protein</fullName>
    </recommendedName>
</protein>
<dbReference type="SUPFAM" id="SSF103473">
    <property type="entry name" value="MFS general substrate transporter"/>
    <property type="match status" value="1"/>
</dbReference>
<sequence length="147" mass="16218">MMLLQYFNCTKTRSPLLTILCIISIPFLLGFVFNPSNVAVLIFMIIVMGLVVGGPNVLISSAVSVHISSDKNKIKDVSAVTGFLDGIGSTCVGIIQAIIPLIIEKYDWSGVFIVFLTLQILSLITLLYIVKMDKVWKIFVKDKHLSI</sequence>
<keyword evidence="2 5" id="KW-0812">Transmembrane</keyword>
<dbReference type="AlphaFoldDB" id="A0A177B9Q2"/>
<comment type="subcellular location">
    <subcellularLocation>
        <location evidence="1">Membrane</location>
        <topology evidence="1">Multi-pass membrane protein</topology>
    </subcellularLocation>
</comment>
<evidence type="ECO:0000256" key="5">
    <source>
        <dbReference type="SAM" id="Phobius"/>
    </source>
</evidence>
<keyword evidence="3 5" id="KW-1133">Transmembrane helix</keyword>
<dbReference type="EMBL" id="LWCA01000181">
    <property type="protein sequence ID" value="OAF70164.1"/>
    <property type="molecule type" value="Genomic_DNA"/>
</dbReference>
<evidence type="ECO:0000313" key="6">
    <source>
        <dbReference type="EMBL" id="OAF70164.1"/>
    </source>
</evidence>
<dbReference type="Gene3D" id="1.20.1250.20">
    <property type="entry name" value="MFS general substrate transporter like domains"/>
    <property type="match status" value="1"/>
</dbReference>
<evidence type="ECO:0000313" key="7">
    <source>
        <dbReference type="Proteomes" id="UP000078046"/>
    </source>
</evidence>
<accession>A0A177B9Q2</accession>
<reference evidence="6 7" key="1">
    <citation type="submission" date="2016-04" db="EMBL/GenBank/DDBJ databases">
        <title>The genome of Intoshia linei affirms orthonectids as highly simplified spiralians.</title>
        <authorList>
            <person name="Mikhailov K.V."/>
            <person name="Slusarev G.S."/>
            <person name="Nikitin M.A."/>
            <person name="Logacheva M.D."/>
            <person name="Penin A."/>
            <person name="Aleoshin V."/>
            <person name="Panchin Y.V."/>
        </authorList>
    </citation>
    <scope>NUCLEOTIDE SEQUENCE [LARGE SCALE GENOMIC DNA]</scope>
    <source>
        <strain evidence="6">Intl2013</strain>
        <tissue evidence="6">Whole animal</tissue>
    </source>
</reference>
<evidence type="ECO:0000256" key="3">
    <source>
        <dbReference type="ARBA" id="ARBA00022989"/>
    </source>
</evidence>
<proteinExistence type="predicted"/>
<organism evidence="6 7">
    <name type="scientific">Intoshia linei</name>
    <dbReference type="NCBI Taxonomy" id="1819745"/>
    <lineage>
        <taxon>Eukaryota</taxon>
        <taxon>Metazoa</taxon>
        <taxon>Spiralia</taxon>
        <taxon>Lophotrochozoa</taxon>
        <taxon>Mesozoa</taxon>
        <taxon>Orthonectida</taxon>
        <taxon>Rhopaluridae</taxon>
        <taxon>Intoshia</taxon>
    </lineage>
</organism>
<feature type="transmembrane region" description="Helical" evidence="5">
    <location>
        <begin position="109"/>
        <end position="130"/>
    </location>
</feature>
<keyword evidence="7" id="KW-1185">Reference proteome</keyword>
<name>A0A177B9Q2_9BILA</name>
<feature type="transmembrane region" description="Helical" evidence="5">
    <location>
        <begin position="12"/>
        <end position="33"/>
    </location>
</feature>
<gene>
    <name evidence="6" type="ORF">A3Q56_02056</name>
</gene>
<feature type="transmembrane region" description="Helical" evidence="5">
    <location>
        <begin position="77"/>
        <end position="103"/>
    </location>
</feature>
<evidence type="ECO:0000256" key="1">
    <source>
        <dbReference type="ARBA" id="ARBA00004141"/>
    </source>
</evidence>
<evidence type="ECO:0000256" key="2">
    <source>
        <dbReference type="ARBA" id="ARBA00022692"/>
    </source>
</evidence>
<dbReference type="InterPro" id="IPR036259">
    <property type="entry name" value="MFS_trans_sf"/>
</dbReference>